<organism evidence="14 15">
    <name type="scientific">Aromia moschata</name>
    <dbReference type="NCBI Taxonomy" id="1265417"/>
    <lineage>
        <taxon>Eukaryota</taxon>
        <taxon>Metazoa</taxon>
        <taxon>Ecdysozoa</taxon>
        <taxon>Arthropoda</taxon>
        <taxon>Hexapoda</taxon>
        <taxon>Insecta</taxon>
        <taxon>Pterygota</taxon>
        <taxon>Neoptera</taxon>
        <taxon>Endopterygota</taxon>
        <taxon>Coleoptera</taxon>
        <taxon>Polyphaga</taxon>
        <taxon>Cucujiformia</taxon>
        <taxon>Chrysomeloidea</taxon>
        <taxon>Cerambycidae</taxon>
        <taxon>Cerambycinae</taxon>
        <taxon>Callichromatini</taxon>
        <taxon>Aromia</taxon>
    </lineage>
</organism>
<reference evidence="14" key="1">
    <citation type="journal article" date="2023" name="Insect Mol. Biol.">
        <title>Genome sequencing provides insights into the evolution of gene families encoding plant cell wall-degrading enzymes in longhorned beetles.</title>
        <authorList>
            <person name="Shin N.R."/>
            <person name="Okamura Y."/>
            <person name="Kirsch R."/>
            <person name="Pauchet Y."/>
        </authorList>
    </citation>
    <scope>NUCLEOTIDE SEQUENCE</scope>
    <source>
        <strain evidence="14">AMC_N1</strain>
    </source>
</reference>
<evidence type="ECO:0000256" key="13">
    <source>
        <dbReference type="SAM" id="Phobius"/>
    </source>
</evidence>
<keyword evidence="9" id="KW-0560">Oxidoreductase</keyword>
<keyword evidence="8" id="KW-0492">Microsome</keyword>
<evidence type="ECO:0000256" key="5">
    <source>
        <dbReference type="ARBA" id="ARBA00022617"/>
    </source>
</evidence>
<sequence>MLFTSSWFVDLILLFVTVAFLVYKYLTRNFDYWKKKGIIYLKPIPFFGNAYDICTFKCNMGPWFKTIYDSVNEPFFGIFILDRPYLVVKSPELIKQMLVNDFNTFSRRVAITPTHNTIVSNMMFFQESVGWRKIRPKMSPTFTSGKLKGMSEIITNIALDMNKYIKNHLGQLDAKEVCAKYSTDVIAGCAFGIRARSFENENADFRKIGKEMFDFSWRNAFCQSLYFLGHPAVNILRLNFFSSWSVKFVVSAFWDTIKLREESEANGQDLIDVVMSMRKNKKLCQELNFEGDKVAAQAVQFFAAGFETTSTTMAFMLYQLCLHPEIQDRLRQEVIDSIKTNNGITYEGIAKMKYLDMCVLGKQIQ</sequence>
<evidence type="ECO:0000313" key="14">
    <source>
        <dbReference type="EMBL" id="KAJ8951054.1"/>
    </source>
</evidence>
<dbReference type="InterPro" id="IPR050476">
    <property type="entry name" value="Insect_CytP450_Detox"/>
</dbReference>
<comment type="subcellular location">
    <subcellularLocation>
        <location evidence="3">Endoplasmic reticulum membrane</location>
        <topology evidence="3">Peripheral membrane protein</topology>
    </subcellularLocation>
    <subcellularLocation>
        <location evidence="2">Microsome membrane</location>
        <topology evidence="2">Peripheral membrane protein</topology>
    </subcellularLocation>
</comment>
<evidence type="ECO:0008006" key="16">
    <source>
        <dbReference type="Google" id="ProtNLM"/>
    </source>
</evidence>
<dbReference type="Proteomes" id="UP001162162">
    <property type="component" value="Unassembled WGS sequence"/>
</dbReference>
<keyword evidence="10" id="KW-0408">Iron</keyword>
<dbReference type="PRINTS" id="PR00463">
    <property type="entry name" value="EP450I"/>
</dbReference>
<evidence type="ECO:0000313" key="15">
    <source>
        <dbReference type="Proteomes" id="UP001162162"/>
    </source>
</evidence>
<proteinExistence type="inferred from homology"/>
<dbReference type="Pfam" id="PF00067">
    <property type="entry name" value="p450"/>
    <property type="match status" value="1"/>
</dbReference>
<dbReference type="PANTHER" id="PTHR24292:SF45">
    <property type="entry name" value="CYTOCHROME P450 6G1-RELATED"/>
    <property type="match status" value="1"/>
</dbReference>
<evidence type="ECO:0000256" key="3">
    <source>
        <dbReference type="ARBA" id="ARBA00004406"/>
    </source>
</evidence>
<evidence type="ECO:0000256" key="9">
    <source>
        <dbReference type="ARBA" id="ARBA00023002"/>
    </source>
</evidence>
<keyword evidence="6" id="KW-0479">Metal-binding</keyword>
<accession>A0AAV8YI31</accession>
<keyword evidence="13" id="KW-0812">Transmembrane</keyword>
<evidence type="ECO:0000256" key="2">
    <source>
        <dbReference type="ARBA" id="ARBA00004174"/>
    </source>
</evidence>
<name>A0AAV8YI31_9CUCU</name>
<dbReference type="SUPFAM" id="SSF48264">
    <property type="entry name" value="Cytochrome P450"/>
    <property type="match status" value="1"/>
</dbReference>
<feature type="transmembrane region" description="Helical" evidence="13">
    <location>
        <begin position="6"/>
        <end position="26"/>
    </location>
</feature>
<dbReference type="GO" id="GO:0005506">
    <property type="term" value="F:iron ion binding"/>
    <property type="evidence" value="ECO:0007669"/>
    <property type="project" value="InterPro"/>
</dbReference>
<dbReference type="PANTHER" id="PTHR24292">
    <property type="entry name" value="CYTOCHROME P450"/>
    <property type="match status" value="1"/>
</dbReference>
<protein>
    <recommendedName>
        <fullName evidence="16">Cytochrome P450</fullName>
    </recommendedName>
</protein>
<evidence type="ECO:0000256" key="12">
    <source>
        <dbReference type="ARBA" id="ARBA00023136"/>
    </source>
</evidence>
<evidence type="ECO:0000256" key="8">
    <source>
        <dbReference type="ARBA" id="ARBA00022848"/>
    </source>
</evidence>
<dbReference type="AlphaFoldDB" id="A0AAV8YI31"/>
<evidence type="ECO:0000256" key="10">
    <source>
        <dbReference type="ARBA" id="ARBA00023004"/>
    </source>
</evidence>
<dbReference type="InterPro" id="IPR036396">
    <property type="entry name" value="Cyt_P450_sf"/>
</dbReference>
<dbReference type="EMBL" id="JAPWTK010000090">
    <property type="protein sequence ID" value="KAJ8951054.1"/>
    <property type="molecule type" value="Genomic_DNA"/>
</dbReference>
<keyword evidence="5" id="KW-0349">Heme</keyword>
<keyword evidence="15" id="KW-1185">Reference proteome</keyword>
<dbReference type="GO" id="GO:0004497">
    <property type="term" value="F:monooxygenase activity"/>
    <property type="evidence" value="ECO:0007669"/>
    <property type="project" value="UniProtKB-KW"/>
</dbReference>
<gene>
    <name evidence="14" type="ORF">NQ318_003750</name>
</gene>
<keyword evidence="11" id="KW-0503">Monooxygenase</keyword>
<keyword evidence="13" id="KW-1133">Transmembrane helix</keyword>
<dbReference type="GO" id="GO:0005789">
    <property type="term" value="C:endoplasmic reticulum membrane"/>
    <property type="evidence" value="ECO:0007669"/>
    <property type="project" value="UniProtKB-SubCell"/>
</dbReference>
<dbReference type="GO" id="GO:0016705">
    <property type="term" value="F:oxidoreductase activity, acting on paired donors, with incorporation or reduction of molecular oxygen"/>
    <property type="evidence" value="ECO:0007669"/>
    <property type="project" value="InterPro"/>
</dbReference>
<evidence type="ECO:0000256" key="4">
    <source>
        <dbReference type="ARBA" id="ARBA00010617"/>
    </source>
</evidence>
<evidence type="ECO:0000256" key="7">
    <source>
        <dbReference type="ARBA" id="ARBA00022824"/>
    </source>
</evidence>
<dbReference type="Gene3D" id="1.10.630.10">
    <property type="entry name" value="Cytochrome P450"/>
    <property type="match status" value="1"/>
</dbReference>
<comment type="cofactor">
    <cofactor evidence="1">
        <name>heme</name>
        <dbReference type="ChEBI" id="CHEBI:30413"/>
    </cofactor>
</comment>
<evidence type="ECO:0000256" key="11">
    <source>
        <dbReference type="ARBA" id="ARBA00023033"/>
    </source>
</evidence>
<keyword evidence="12 13" id="KW-0472">Membrane</keyword>
<dbReference type="InterPro" id="IPR002401">
    <property type="entry name" value="Cyt_P450_E_grp-I"/>
</dbReference>
<evidence type="ECO:0000256" key="6">
    <source>
        <dbReference type="ARBA" id="ARBA00022723"/>
    </source>
</evidence>
<dbReference type="InterPro" id="IPR001128">
    <property type="entry name" value="Cyt_P450"/>
</dbReference>
<comment type="similarity">
    <text evidence="4">Belongs to the cytochrome P450 family.</text>
</comment>
<evidence type="ECO:0000256" key="1">
    <source>
        <dbReference type="ARBA" id="ARBA00001971"/>
    </source>
</evidence>
<comment type="caution">
    <text evidence="14">The sequence shown here is derived from an EMBL/GenBank/DDBJ whole genome shotgun (WGS) entry which is preliminary data.</text>
</comment>
<dbReference type="GO" id="GO:0020037">
    <property type="term" value="F:heme binding"/>
    <property type="evidence" value="ECO:0007669"/>
    <property type="project" value="InterPro"/>
</dbReference>
<keyword evidence="7" id="KW-0256">Endoplasmic reticulum</keyword>